<evidence type="ECO:0000313" key="2">
    <source>
        <dbReference type="EMBL" id="RKP04322.1"/>
    </source>
</evidence>
<evidence type="ECO:0000313" key="3">
    <source>
        <dbReference type="Proteomes" id="UP000274922"/>
    </source>
</evidence>
<feature type="compositionally biased region" description="Low complexity" evidence="1">
    <location>
        <begin position="843"/>
        <end position="857"/>
    </location>
</feature>
<feature type="compositionally biased region" description="Pro residues" evidence="1">
    <location>
        <begin position="101"/>
        <end position="123"/>
    </location>
</feature>
<name>A0A4P9XFH0_9FUNG</name>
<feature type="compositionally biased region" description="Polar residues" evidence="1">
    <location>
        <begin position="574"/>
        <end position="593"/>
    </location>
</feature>
<feature type="region of interest" description="Disordered" evidence="1">
    <location>
        <begin position="890"/>
        <end position="910"/>
    </location>
</feature>
<feature type="compositionally biased region" description="Pro residues" evidence="1">
    <location>
        <begin position="932"/>
        <end position="945"/>
    </location>
</feature>
<feature type="region of interest" description="Disordered" evidence="1">
    <location>
        <begin position="205"/>
        <end position="232"/>
    </location>
</feature>
<feature type="region of interest" description="Disordered" evidence="1">
    <location>
        <begin position="637"/>
        <end position="667"/>
    </location>
</feature>
<feature type="compositionally biased region" description="Pro residues" evidence="1">
    <location>
        <begin position="614"/>
        <end position="625"/>
    </location>
</feature>
<feature type="compositionally biased region" description="Low complexity" evidence="1">
    <location>
        <begin position="540"/>
        <end position="553"/>
    </location>
</feature>
<feature type="region of interest" description="Disordered" evidence="1">
    <location>
        <begin position="20"/>
        <end position="129"/>
    </location>
</feature>
<proteinExistence type="predicted"/>
<feature type="region of interest" description="Disordered" evidence="1">
    <location>
        <begin position="931"/>
        <end position="974"/>
    </location>
</feature>
<feature type="region of interest" description="Disordered" evidence="1">
    <location>
        <begin position="716"/>
        <end position="780"/>
    </location>
</feature>
<feature type="compositionally biased region" description="Low complexity" evidence="1">
    <location>
        <begin position="64"/>
        <end position="75"/>
    </location>
</feature>
<feature type="compositionally biased region" description="Low complexity" evidence="1">
    <location>
        <begin position="759"/>
        <end position="771"/>
    </location>
</feature>
<feature type="compositionally biased region" description="Pro residues" evidence="1">
    <location>
        <begin position="650"/>
        <end position="661"/>
    </location>
</feature>
<feature type="region of interest" description="Disordered" evidence="1">
    <location>
        <begin position="843"/>
        <end position="864"/>
    </location>
</feature>
<feature type="region of interest" description="Disordered" evidence="1">
    <location>
        <begin position="381"/>
        <end position="499"/>
    </location>
</feature>
<keyword evidence="3" id="KW-1185">Reference proteome</keyword>
<feature type="region of interest" description="Disordered" evidence="1">
    <location>
        <begin position="279"/>
        <end position="298"/>
    </location>
</feature>
<reference evidence="3" key="1">
    <citation type="journal article" date="2018" name="Nat. Microbiol.">
        <title>Leveraging single-cell genomics to expand the fungal tree of life.</title>
        <authorList>
            <person name="Ahrendt S.R."/>
            <person name="Quandt C.A."/>
            <person name="Ciobanu D."/>
            <person name="Clum A."/>
            <person name="Salamov A."/>
            <person name="Andreopoulos B."/>
            <person name="Cheng J.F."/>
            <person name="Woyke T."/>
            <person name="Pelin A."/>
            <person name="Henrissat B."/>
            <person name="Reynolds N.K."/>
            <person name="Benny G.L."/>
            <person name="Smith M.E."/>
            <person name="James T.Y."/>
            <person name="Grigoriev I.V."/>
        </authorList>
    </citation>
    <scope>NUCLEOTIDE SEQUENCE [LARGE SCALE GENOMIC DNA]</scope>
    <source>
        <strain evidence="3">ATCC 52028</strain>
    </source>
</reference>
<gene>
    <name evidence="2" type="ORF">CXG81DRAFT_16294</name>
</gene>
<feature type="compositionally biased region" description="Low complexity" evidence="1">
    <location>
        <begin position="890"/>
        <end position="902"/>
    </location>
</feature>
<sequence>MAHDGYEPMSWYAAERTPMAAATTAAAAMPSPRHPEALSAGAIAADLPPHHRSRPPPPADEQPHPQAHLLPALPLVKPRHPHYHGGHGFGAAYPSAVPDLRSPPPPAGLAPQPPYTHEPPPTPGAAAADGFSLDLWDQLASRELLTPQRPGFPARALFGPSAAMPADALAGAHVPPRHGPAVPGGTRYAGVTPAGGAAAAPAAADAYGGFRPPPELPSPSARGDPRYDTMAAPPLPRPVSWQHDPVARPLPYAAPAATPERPRAPAPAAAAAAIAATARAVPSQAPPHHPAPAPLSFHGPVTPLAEPWLADLRLHSPAGPYDGHSYFAPVQPHAAASLFALASAAADASAAVDAATPLRGGHPVSAVLHAPYAAPLACATPSAVHPPSLSSPLPLPPPPTLRPHDGGTGVQDGRDAAAPPSYRVPRHDETAPLAAPPPVPVATAATPTGSLMPPPTGYQPPQPHPPSPLDQSPPNPNPGSDLEDLESTASSPKRSKRPISLQLDIAKPLPASLAAGSGLAPLAPTVLGRAGGPPRPIAPPATAAAATAAAATPAPAPPTALQIPGARPAVGLSHESSSSRTAMSLPALSTLSLNPGPAGSQEGGASQSALSPVMMPPTPALERPPPLLPVVAMLKAPGRPRRDSQSQARPMPPPPPRPSPGPAALAGAATNAPVPYAAPHAHDPYSHAYAHGHVARFSPQPTSVVAPLPRFGPLSGQPSSVPASAGYPLTPCGASTSPGPPGSHAATGPSGAYSPHPPQLHFQPPQLQRPFWPSPQPLQRPVSLTERQPLNSTVTVVREVARIDPAVPRRATVAVPLPSRGSGSSTASSGSAAALSPLAGFAGAAGGPPRASATASPQPTLRDDHYTFSIDTMDLLVIPSPVPAAAELTDPAAAAGASSSDAPTPPPLQAQASGCLRQVRLQCFAADMLSPAPAPSATPSPPPAAPSILSAGTDAADTAASESAAATSAMPPVTRPRVHQWPVTLRGLFVNEKEVSLAMPVQVPIAEEGAQAAWDGADAPSLLRVRDGLNTLRFVWAAGRAPPRDTYGFVIDLVEM</sequence>
<dbReference type="Proteomes" id="UP000274922">
    <property type="component" value="Unassembled WGS sequence"/>
</dbReference>
<dbReference type="EMBL" id="ML014111">
    <property type="protein sequence ID" value="RKP04322.1"/>
    <property type="molecule type" value="Genomic_DNA"/>
</dbReference>
<feature type="region of interest" description="Disordered" evidence="1">
    <location>
        <begin position="531"/>
        <end position="625"/>
    </location>
</feature>
<dbReference type="STRING" id="1555241.A0A4P9XFH0"/>
<accession>A0A4P9XFH0</accession>
<organism evidence="2 3">
    <name type="scientific">Caulochytrium protostelioides</name>
    <dbReference type="NCBI Taxonomy" id="1555241"/>
    <lineage>
        <taxon>Eukaryota</taxon>
        <taxon>Fungi</taxon>
        <taxon>Fungi incertae sedis</taxon>
        <taxon>Chytridiomycota</taxon>
        <taxon>Chytridiomycota incertae sedis</taxon>
        <taxon>Chytridiomycetes</taxon>
        <taxon>Caulochytriales</taxon>
        <taxon>Caulochytriaceae</taxon>
        <taxon>Caulochytrium</taxon>
    </lineage>
</organism>
<feature type="compositionally biased region" description="Pro residues" evidence="1">
    <location>
        <begin position="284"/>
        <end position="293"/>
    </location>
</feature>
<dbReference type="AlphaFoldDB" id="A0A4P9XFH0"/>
<protein>
    <submittedName>
        <fullName evidence="2">Uncharacterized protein</fullName>
    </submittedName>
</protein>
<feature type="region of interest" description="Disordered" evidence="1">
    <location>
        <begin position="252"/>
        <end position="271"/>
    </location>
</feature>
<evidence type="ECO:0000256" key="1">
    <source>
        <dbReference type="SAM" id="MobiDB-lite"/>
    </source>
</evidence>
<feature type="compositionally biased region" description="Pro residues" evidence="1">
    <location>
        <begin position="452"/>
        <end position="477"/>
    </location>
</feature>
<feature type="compositionally biased region" description="Low complexity" evidence="1">
    <location>
        <begin position="946"/>
        <end position="969"/>
    </location>
</feature>